<keyword evidence="1" id="KW-0472">Membrane</keyword>
<sequence>MSGPNSLLEAMIAEMFGDVRLLNEEVERLKSLLPEQLRQIQAAVTATDRNHEASARQLDEVLRTGRQLQAAADALAGQMKTLEGTERRLSDRVNQLSAVQREIKETAGRMPGRLWLAAAALATATMGAGLALGGQWVVAWARQQWGFL</sequence>
<keyword evidence="1" id="KW-1133">Transmembrane helix</keyword>
<evidence type="ECO:0000313" key="2">
    <source>
        <dbReference type="EMBL" id="PZN82360.1"/>
    </source>
</evidence>
<gene>
    <name evidence="2" type="ORF">DM484_06505</name>
</gene>
<dbReference type="Proteomes" id="UP000249396">
    <property type="component" value="Unassembled WGS sequence"/>
</dbReference>
<feature type="transmembrane region" description="Helical" evidence="1">
    <location>
        <begin position="114"/>
        <end position="138"/>
    </location>
</feature>
<keyword evidence="1" id="KW-0812">Transmembrane</keyword>
<reference evidence="2 3" key="1">
    <citation type="journal article" date="2018" name="Aquat. Microb. Ecol.">
        <title>Gammaproteobacterial methanotrophs dominate.</title>
        <authorList>
            <person name="Rissanen A.J."/>
            <person name="Saarenheimo J."/>
            <person name="Tiirola M."/>
            <person name="Peura S."/>
            <person name="Aalto S.L."/>
            <person name="Karvinen A."/>
            <person name="Nykanen H."/>
        </authorList>
    </citation>
    <scope>NUCLEOTIDE SEQUENCE [LARGE SCALE GENOMIC DNA]</scope>
    <source>
        <strain evidence="2">AMbin10</strain>
    </source>
</reference>
<organism evidence="2 3">
    <name type="scientific">Candidatus Methylumidiphilus alinenensis</name>
    <dbReference type="NCBI Taxonomy" id="2202197"/>
    <lineage>
        <taxon>Bacteria</taxon>
        <taxon>Pseudomonadati</taxon>
        <taxon>Pseudomonadota</taxon>
        <taxon>Gammaproteobacteria</taxon>
        <taxon>Methylococcales</taxon>
        <taxon>Candidatus Methylumidiphilus</taxon>
    </lineage>
</organism>
<name>A0A2W4T4S8_9GAMM</name>
<proteinExistence type="predicted"/>
<evidence type="ECO:0000313" key="3">
    <source>
        <dbReference type="Proteomes" id="UP000249396"/>
    </source>
</evidence>
<dbReference type="AlphaFoldDB" id="A0A2W4T4S8"/>
<accession>A0A2W4T4S8</accession>
<dbReference type="EMBL" id="QJPH01000224">
    <property type="protein sequence ID" value="PZN82360.1"/>
    <property type="molecule type" value="Genomic_DNA"/>
</dbReference>
<protein>
    <submittedName>
        <fullName evidence="2">Uncharacterized protein</fullName>
    </submittedName>
</protein>
<evidence type="ECO:0000256" key="1">
    <source>
        <dbReference type="SAM" id="Phobius"/>
    </source>
</evidence>
<comment type="caution">
    <text evidence="2">The sequence shown here is derived from an EMBL/GenBank/DDBJ whole genome shotgun (WGS) entry which is preliminary data.</text>
</comment>